<evidence type="ECO:0000256" key="5">
    <source>
        <dbReference type="ARBA" id="ARBA00022692"/>
    </source>
</evidence>
<dbReference type="PROSITE" id="PS50928">
    <property type="entry name" value="ABC_TM1"/>
    <property type="match status" value="1"/>
</dbReference>
<evidence type="ECO:0000313" key="11">
    <source>
        <dbReference type="EMBL" id="RCW42223.1"/>
    </source>
</evidence>
<dbReference type="GO" id="GO:0006865">
    <property type="term" value="P:amino acid transport"/>
    <property type="evidence" value="ECO:0007669"/>
    <property type="project" value="UniProtKB-KW"/>
</dbReference>
<dbReference type="AlphaFoldDB" id="A0A368VS04"/>
<evidence type="ECO:0000256" key="3">
    <source>
        <dbReference type="ARBA" id="ARBA00022448"/>
    </source>
</evidence>
<dbReference type="FunFam" id="1.10.3720.10:FF:000033">
    <property type="entry name" value="Polar amino acid ABC transporter permease"/>
    <property type="match status" value="1"/>
</dbReference>
<evidence type="ECO:0000256" key="2">
    <source>
        <dbReference type="ARBA" id="ARBA00010072"/>
    </source>
</evidence>
<feature type="transmembrane region" description="Helical" evidence="9">
    <location>
        <begin position="55"/>
        <end position="78"/>
    </location>
</feature>
<proteinExistence type="inferred from homology"/>
<keyword evidence="5 9" id="KW-0812">Transmembrane</keyword>
<feature type="domain" description="ABC transmembrane type-1" evidence="10">
    <location>
        <begin position="19"/>
        <end position="207"/>
    </location>
</feature>
<evidence type="ECO:0000256" key="6">
    <source>
        <dbReference type="ARBA" id="ARBA00022970"/>
    </source>
</evidence>
<name>A0A368VS04_9BACL</name>
<keyword evidence="6" id="KW-0029">Amino-acid transport</keyword>
<comment type="caution">
    <text evidence="11">The sequence shown here is derived from an EMBL/GenBank/DDBJ whole genome shotgun (WGS) entry which is preliminary data.</text>
</comment>
<dbReference type="CDD" id="cd06261">
    <property type="entry name" value="TM_PBP2"/>
    <property type="match status" value="1"/>
</dbReference>
<dbReference type="InterPro" id="IPR043429">
    <property type="entry name" value="ArtM/GltK/GlnP/TcyL/YhdX-like"/>
</dbReference>
<dbReference type="NCBIfam" id="TIGR01726">
    <property type="entry name" value="HEQRo_perm_3TM"/>
    <property type="match status" value="1"/>
</dbReference>
<dbReference type="RefSeq" id="WP_114383176.1">
    <property type="nucleotide sequence ID" value="NZ_QPJD01000018.1"/>
</dbReference>
<accession>A0A368VS04</accession>
<dbReference type="GO" id="GO:0043190">
    <property type="term" value="C:ATP-binding cassette (ABC) transporter complex"/>
    <property type="evidence" value="ECO:0007669"/>
    <property type="project" value="InterPro"/>
</dbReference>
<evidence type="ECO:0000256" key="1">
    <source>
        <dbReference type="ARBA" id="ARBA00004651"/>
    </source>
</evidence>
<dbReference type="Pfam" id="PF00528">
    <property type="entry name" value="BPD_transp_1"/>
    <property type="match status" value="1"/>
</dbReference>
<organism evidence="11 12">
    <name type="scientific">Paenibacillus prosopidis</name>
    <dbReference type="NCBI Taxonomy" id="630520"/>
    <lineage>
        <taxon>Bacteria</taxon>
        <taxon>Bacillati</taxon>
        <taxon>Bacillota</taxon>
        <taxon>Bacilli</taxon>
        <taxon>Bacillales</taxon>
        <taxon>Paenibacillaceae</taxon>
        <taxon>Paenibacillus</taxon>
    </lineage>
</organism>
<keyword evidence="3 9" id="KW-0813">Transport</keyword>
<dbReference type="Gene3D" id="1.10.3720.10">
    <property type="entry name" value="MetI-like"/>
    <property type="match status" value="1"/>
</dbReference>
<evidence type="ECO:0000256" key="7">
    <source>
        <dbReference type="ARBA" id="ARBA00022989"/>
    </source>
</evidence>
<evidence type="ECO:0000259" key="10">
    <source>
        <dbReference type="PROSITE" id="PS50928"/>
    </source>
</evidence>
<evidence type="ECO:0000256" key="4">
    <source>
        <dbReference type="ARBA" id="ARBA00022475"/>
    </source>
</evidence>
<evidence type="ECO:0000313" key="12">
    <source>
        <dbReference type="Proteomes" id="UP000252415"/>
    </source>
</evidence>
<feature type="transmembrane region" description="Helical" evidence="9">
    <location>
        <begin position="188"/>
        <end position="207"/>
    </location>
</feature>
<dbReference type="GO" id="GO:0022857">
    <property type="term" value="F:transmembrane transporter activity"/>
    <property type="evidence" value="ECO:0007669"/>
    <property type="project" value="InterPro"/>
</dbReference>
<dbReference type="Proteomes" id="UP000252415">
    <property type="component" value="Unassembled WGS sequence"/>
</dbReference>
<dbReference type="PANTHER" id="PTHR30614:SF20">
    <property type="entry name" value="GLUTAMINE TRANSPORT SYSTEM PERMEASE PROTEIN GLNP"/>
    <property type="match status" value="1"/>
</dbReference>
<keyword evidence="12" id="KW-1185">Reference proteome</keyword>
<feature type="transmembrane region" description="Helical" evidence="9">
    <location>
        <begin position="20"/>
        <end position="43"/>
    </location>
</feature>
<dbReference type="SUPFAM" id="SSF161098">
    <property type="entry name" value="MetI-like"/>
    <property type="match status" value="1"/>
</dbReference>
<dbReference type="EMBL" id="QPJD01000018">
    <property type="protein sequence ID" value="RCW42223.1"/>
    <property type="molecule type" value="Genomic_DNA"/>
</dbReference>
<evidence type="ECO:0000256" key="9">
    <source>
        <dbReference type="RuleBase" id="RU363032"/>
    </source>
</evidence>
<dbReference type="InterPro" id="IPR000515">
    <property type="entry name" value="MetI-like"/>
</dbReference>
<evidence type="ECO:0000256" key="8">
    <source>
        <dbReference type="ARBA" id="ARBA00023136"/>
    </source>
</evidence>
<reference evidence="11 12" key="1">
    <citation type="submission" date="2018-07" db="EMBL/GenBank/DDBJ databases">
        <title>Genomic Encyclopedia of Type Strains, Phase III (KMG-III): the genomes of soil and plant-associated and newly described type strains.</title>
        <authorList>
            <person name="Whitman W."/>
        </authorList>
    </citation>
    <scope>NUCLEOTIDE SEQUENCE [LARGE SCALE GENOMIC DNA]</scope>
    <source>
        <strain evidence="11 12">CECT 7506</strain>
    </source>
</reference>
<protein>
    <submittedName>
        <fullName evidence="11">Amino acid ABC transporter membrane protein (PAAT family)</fullName>
    </submittedName>
</protein>
<gene>
    <name evidence="11" type="ORF">DFP97_11852</name>
</gene>
<keyword evidence="8 9" id="KW-0472">Membrane</keyword>
<dbReference type="InterPro" id="IPR035906">
    <property type="entry name" value="MetI-like_sf"/>
</dbReference>
<dbReference type="PANTHER" id="PTHR30614">
    <property type="entry name" value="MEMBRANE COMPONENT OF AMINO ACID ABC TRANSPORTER"/>
    <property type="match status" value="1"/>
</dbReference>
<keyword evidence="7 9" id="KW-1133">Transmembrane helix</keyword>
<dbReference type="OrthoDB" id="9805999at2"/>
<comment type="subcellular location">
    <subcellularLocation>
        <location evidence="1 9">Cell membrane</location>
        <topology evidence="1 9">Multi-pass membrane protein</topology>
    </subcellularLocation>
</comment>
<comment type="similarity">
    <text evidence="2">Belongs to the binding-protein-dependent transport system permease family. HisMQ subfamily.</text>
</comment>
<keyword evidence="4" id="KW-1003">Cell membrane</keyword>
<dbReference type="InterPro" id="IPR010065">
    <property type="entry name" value="AA_ABC_transptr_permease_3TM"/>
</dbReference>
<sequence length="220" mass="24137">MNLDYSTVMPFLPAFIDGAWMTVKLSILSLVIGLLLGIAGGLCKVSESKLLRNIAFAYTWIFRGTPLLVQLFILYFGLPQLGIQLEPFEAGILGLALNTGAYCTELVRSGIQAIDKGQMEAARSLGMSKSISMIRIIGPQASKIMIPPLVNQFITTIKNSSMVSLITIAELFRTGETIITTTFRSFEVYTIIGFIYLVINSLLMAVAHRLEKGLSAHDRI</sequence>